<proteinExistence type="predicted"/>
<evidence type="ECO:0000313" key="7">
    <source>
        <dbReference type="EMBL" id="KAK5848236.1"/>
    </source>
</evidence>
<dbReference type="InterPro" id="IPR000719">
    <property type="entry name" value="Prot_kinase_dom"/>
</dbReference>
<sequence>MIMKGTMAMSCLTPILIKDSSLVGWKQIGSGGFGQIYKARHQEWACDVAIKLLYKDDGKNHHLRHEIEMMCQASSPHVILVRGLFMGLPPNAQSTTLGLVMEYMERGSLAYLQEYPGGAPPWPLVFRLAHQIAQGMNYLHTMDPPLLHLDLKPSNVLLDCALNAKLTDFGLARFQKSISRVSKKTSGEEGGTTSYMPPEAFKLSYSPTKASDIYSYGMILWSIVTGKQPYAHAGSALVRFRIPEGDRPSLDEIQDLAAGLAGLTGLMELMKRCWHQTPQERPSARDCTTESEELYKMHKHGINDAVHEELIKLEQKEAERLSEQVESTHITNPSARECFQERNIDVPTGRPPVQEVAGGWPVSRREKSRVQDKPSSRPSSACYDEESRPSTKDRVKVSSVCPIQSSPTSLSTGRSSQKEKEKSYQKDFSHNLSSQFQRQFSTPDSLSHPSPGVQIHGSNVTGIQVGNNNTMYINEPRDRKRHPTAPPTVPYQPSHPGNWRDKTGS</sequence>
<evidence type="ECO:0000313" key="8">
    <source>
        <dbReference type="Proteomes" id="UP001346869"/>
    </source>
</evidence>
<feature type="region of interest" description="Disordered" evidence="5">
    <location>
        <begin position="342"/>
        <end position="505"/>
    </location>
</feature>
<dbReference type="SUPFAM" id="SSF56112">
    <property type="entry name" value="Protein kinase-like (PK-like)"/>
    <property type="match status" value="1"/>
</dbReference>
<keyword evidence="1" id="KW-0808">Transferase</keyword>
<dbReference type="SMART" id="SM00220">
    <property type="entry name" value="S_TKc"/>
    <property type="match status" value="1"/>
</dbReference>
<comment type="caution">
    <text evidence="7">The sequence shown here is derived from an EMBL/GenBank/DDBJ whole genome shotgun (WGS) entry which is preliminary data.</text>
</comment>
<keyword evidence="8" id="KW-1185">Reference proteome</keyword>
<dbReference type="InterPro" id="IPR017441">
    <property type="entry name" value="Protein_kinase_ATP_BS"/>
</dbReference>
<keyword evidence="3 4" id="KW-0067">ATP-binding</keyword>
<keyword evidence="1" id="KW-0723">Serine/threonine-protein kinase</keyword>
<evidence type="ECO:0000256" key="4">
    <source>
        <dbReference type="PROSITE-ProRule" id="PRU10141"/>
    </source>
</evidence>
<dbReference type="PROSITE" id="PS00108">
    <property type="entry name" value="PROTEIN_KINASE_ST"/>
    <property type="match status" value="1"/>
</dbReference>
<dbReference type="Gene3D" id="1.10.510.10">
    <property type="entry name" value="Transferase(Phosphotransferase) domain 1"/>
    <property type="match status" value="1"/>
</dbReference>
<protein>
    <recommendedName>
        <fullName evidence="6">Protein kinase domain-containing protein</fullName>
    </recommendedName>
</protein>
<keyword evidence="2 4" id="KW-0547">Nucleotide-binding</keyword>
<dbReference type="PROSITE" id="PS00107">
    <property type="entry name" value="PROTEIN_KINASE_ATP"/>
    <property type="match status" value="1"/>
</dbReference>
<dbReference type="InterPro" id="IPR008271">
    <property type="entry name" value="Ser/Thr_kinase_AS"/>
</dbReference>
<name>A0AAN7WBI3_ELEMC</name>
<organism evidence="7 8">
    <name type="scientific">Eleginops maclovinus</name>
    <name type="common">Patagonian blennie</name>
    <name type="synonym">Eleginus maclovinus</name>
    <dbReference type="NCBI Taxonomy" id="56733"/>
    <lineage>
        <taxon>Eukaryota</taxon>
        <taxon>Metazoa</taxon>
        <taxon>Chordata</taxon>
        <taxon>Craniata</taxon>
        <taxon>Vertebrata</taxon>
        <taxon>Euteleostomi</taxon>
        <taxon>Actinopterygii</taxon>
        <taxon>Neopterygii</taxon>
        <taxon>Teleostei</taxon>
        <taxon>Neoteleostei</taxon>
        <taxon>Acanthomorphata</taxon>
        <taxon>Eupercaria</taxon>
        <taxon>Perciformes</taxon>
        <taxon>Notothenioidei</taxon>
        <taxon>Eleginopidae</taxon>
        <taxon>Eleginops</taxon>
    </lineage>
</organism>
<feature type="compositionally biased region" description="Basic and acidic residues" evidence="5">
    <location>
        <begin position="416"/>
        <end position="429"/>
    </location>
</feature>
<keyword evidence="1" id="KW-0418">Kinase</keyword>
<gene>
    <name evidence="7" type="ORF">PBY51_005868</name>
</gene>
<dbReference type="EMBL" id="JAUZQC010000025">
    <property type="protein sequence ID" value="KAK5848236.1"/>
    <property type="molecule type" value="Genomic_DNA"/>
</dbReference>
<feature type="compositionally biased region" description="Basic and acidic residues" evidence="5">
    <location>
        <begin position="363"/>
        <end position="375"/>
    </location>
</feature>
<dbReference type="AlphaFoldDB" id="A0AAN7WBI3"/>
<dbReference type="PANTHER" id="PTHR44329:SF297">
    <property type="entry name" value="RECEPTOR-INTERACTING SERINE_THREONINE-PROTEIN KINASE 3"/>
    <property type="match status" value="1"/>
</dbReference>
<reference evidence="7 8" key="1">
    <citation type="journal article" date="2023" name="Genes (Basel)">
        <title>Chromosome-Level Genome Assembly and Circadian Gene Repertoire of the Patagonia Blennie Eleginops maclovinus-The Closest Ancestral Proxy of Antarctic Cryonotothenioids.</title>
        <authorList>
            <person name="Cheng C.C."/>
            <person name="Rivera-Colon A.G."/>
            <person name="Minhas B.F."/>
            <person name="Wilson L."/>
            <person name="Rayamajhi N."/>
            <person name="Vargas-Chacoff L."/>
            <person name="Catchen J.M."/>
        </authorList>
    </citation>
    <scope>NUCLEOTIDE SEQUENCE [LARGE SCALE GENOMIC DNA]</scope>
    <source>
        <strain evidence="7">JMC-PN-2008</strain>
    </source>
</reference>
<dbReference type="PROSITE" id="PS50011">
    <property type="entry name" value="PROTEIN_KINASE_DOM"/>
    <property type="match status" value="1"/>
</dbReference>
<feature type="compositionally biased region" description="Basic and acidic residues" evidence="5">
    <location>
        <begin position="385"/>
        <end position="396"/>
    </location>
</feature>
<evidence type="ECO:0000256" key="3">
    <source>
        <dbReference type="ARBA" id="ARBA00022840"/>
    </source>
</evidence>
<accession>A0AAN7WBI3</accession>
<evidence type="ECO:0000259" key="6">
    <source>
        <dbReference type="PROSITE" id="PS50011"/>
    </source>
</evidence>
<dbReference type="InterPro" id="IPR051681">
    <property type="entry name" value="Ser/Thr_Kinases-Pseudokinases"/>
</dbReference>
<dbReference type="Proteomes" id="UP001346869">
    <property type="component" value="Unassembled WGS sequence"/>
</dbReference>
<dbReference type="GO" id="GO:0004706">
    <property type="term" value="F:JUN kinase kinase kinase activity"/>
    <property type="evidence" value="ECO:0007669"/>
    <property type="project" value="TreeGrafter"/>
</dbReference>
<dbReference type="InterPro" id="IPR011009">
    <property type="entry name" value="Kinase-like_dom_sf"/>
</dbReference>
<evidence type="ECO:0000256" key="1">
    <source>
        <dbReference type="ARBA" id="ARBA00022527"/>
    </source>
</evidence>
<dbReference type="InterPro" id="IPR001245">
    <property type="entry name" value="Ser-Thr/Tyr_kinase_cat_dom"/>
</dbReference>
<feature type="compositionally biased region" description="Low complexity" evidence="5">
    <location>
        <begin position="405"/>
        <end position="415"/>
    </location>
</feature>
<dbReference type="GO" id="GO:0005524">
    <property type="term" value="F:ATP binding"/>
    <property type="evidence" value="ECO:0007669"/>
    <property type="project" value="UniProtKB-UniRule"/>
</dbReference>
<dbReference type="Pfam" id="PF07714">
    <property type="entry name" value="PK_Tyr_Ser-Thr"/>
    <property type="match status" value="1"/>
</dbReference>
<feature type="domain" description="Protein kinase" evidence="6">
    <location>
        <begin position="22"/>
        <end position="295"/>
    </location>
</feature>
<dbReference type="PANTHER" id="PTHR44329">
    <property type="entry name" value="SERINE/THREONINE-PROTEIN KINASE TNNI3K-RELATED"/>
    <property type="match status" value="1"/>
</dbReference>
<feature type="binding site" evidence="4">
    <location>
        <position position="51"/>
    </location>
    <ligand>
        <name>ATP</name>
        <dbReference type="ChEBI" id="CHEBI:30616"/>
    </ligand>
</feature>
<feature type="compositionally biased region" description="Polar residues" evidence="5">
    <location>
        <begin position="456"/>
        <end position="472"/>
    </location>
</feature>
<reference evidence="7 8" key="2">
    <citation type="journal article" date="2023" name="Mol. Biol. Evol.">
        <title>Genomics of Secondarily Temperate Adaptation in the Only Non-Antarctic Icefish.</title>
        <authorList>
            <person name="Rivera-Colon A.G."/>
            <person name="Rayamajhi N."/>
            <person name="Minhas B.F."/>
            <person name="Madrigal G."/>
            <person name="Bilyk K.T."/>
            <person name="Yoon V."/>
            <person name="Hune M."/>
            <person name="Gregory S."/>
            <person name="Cheng C.H.C."/>
            <person name="Catchen J.M."/>
        </authorList>
    </citation>
    <scope>NUCLEOTIDE SEQUENCE [LARGE SCALE GENOMIC DNA]</scope>
    <source>
        <strain evidence="7">JMC-PN-2008</strain>
    </source>
</reference>
<evidence type="ECO:0000256" key="2">
    <source>
        <dbReference type="ARBA" id="ARBA00022741"/>
    </source>
</evidence>
<evidence type="ECO:0000256" key="5">
    <source>
        <dbReference type="SAM" id="MobiDB-lite"/>
    </source>
</evidence>
<feature type="compositionally biased region" description="Polar residues" evidence="5">
    <location>
        <begin position="430"/>
        <end position="448"/>
    </location>
</feature>